<dbReference type="AlphaFoldDB" id="A0A839HCI1"/>
<keyword evidence="5 8" id="KW-0413">Isomerase</keyword>
<dbReference type="PROSITE" id="PS01096">
    <property type="entry name" value="PPIC_PPIASE_1"/>
    <property type="match status" value="1"/>
</dbReference>
<keyword evidence="6" id="KW-0732">Signal</keyword>
<keyword evidence="9" id="KW-1185">Reference proteome</keyword>
<dbReference type="InterPro" id="IPR046357">
    <property type="entry name" value="PPIase_dom_sf"/>
</dbReference>
<dbReference type="EC" id="5.2.1.8" evidence="3"/>
<dbReference type="SUPFAM" id="SSF54534">
    <property type="entry name" value="FKBP-like"/>
    <property type="match status" value="1"/>
</dbReference>
<reference evidence="8 9" key="1">
    <citation type="journal article" date="2020" name="Arch. Microbiol.">
        <title>The genome sequence of the giant phototrophic gammaproteobacterium Thiospirillum jenense gives insight into its physiological properties and phylogenetic relationships.</title>
        <authorList>
            <person name="Imhoff J.F."/>
            <person name="Meyer T.E."/>
            <person name="Kyndt J.A."/>
        </authorList>
    </citation>
    <scope>NUCLEOTIDE SEQUENCE [LARGE SCALE GENOMIC DNA]</scope>
    <source>
        <strain evidence="8 9">DSM 216</strain>
    </source>
</reference>
<feature type="domain" description="PpiC" evidence="7">
    <location>
        <begin position="146"/>
        <end position="246"/>
    </location>
</feature>
<dbReference type="Proteomes" id="UP000548632">
    <property type="component" value="Unassembled WGS sequence"/>
</dbReference>
<keyword evidence="4 5" id="KW-0697">Rotamase</keyword>
<proteinExistence type="inferred from homology"/>
<feature type="chain" id="PRO_5032565240" description="peptidylprolyl isomerase" evidence="6">
    <location>
        <begin position="27"/>
        <end position="327"/>
    </location>
</feature>
<name>A0A839HCI1_9GAMM</name>
<evidence type="ECO:0000313" key="8">
    <source>
        <dbReference type="EMBL" id="MBB1124907.1"/>
    </source>
</evidence>
<evidence type="ECO:0000256" key="2">
    <source>
        <dbReference type="ARBA" id="ARBA00007656"/>
    </source>
</evidence>
<organism evidence="8 9">
    <name type="scientific">Thiospirillum jenense</name>
    <dbReference type="NCBI Taxonomy" id="1653858"/>
    <lineage>
        <taxon>Bacteria</taxon>
        <taxon>Pseudomonadati</taxon>
        <taxon>Pseudomonadota</taxon>
        <taxon>Gammaproteobacteria</taxon>
        <taxon>Chromatiales</taxon>
        <taxon>Chromatiaceae</taxon>
        <taxon>Thiospirillum</taxon>
    </lineage>
</organism>
<dbReference type="RefSeq" id="WP_182582019.1">
    <property type="nucleotide sequence ID" value="NZ_JABVCQ010000003.1"/>
</dbReference>
<evidence type="ECO:0000313" key="9">
    <source>
        <dbReference type="Proteomes" id="UP000548632"/>
    </source>
</evidence>
<evidence type="ECO:0000256" key="6">
    <source>
        <dbReference type="SAM" id="SignalP"/>
    </source>
</evidence>
<gene>
    <name evidence="8" type="ORF">HUK38_01500</name>
</gene>
<evidence type="ECO:0000256" key="1">
    <source>
        <dbReference type="ARBA" id="ARBA00000971"/>
    </source>
</evidence>
<dbReference type="Gene3D" id="3.10.50.40">
    <property type="match status" value="1"/>
</dbReference>
<evidence type="ECO:0000259" key="7">
    <source>
        <dbReference type="PROSITE" id="PS50198"/>
    </source>
</evidence>
<dbReference type="PANTHER" id="PTHR47245">
    <property type="entry name" value="PEPTIDYLPROLYL ISOMERASE"/>
    <property type="match status" value="1"/>
</dbReference>
<feature type="signal peptide" evidence="6">
    <location>
        <begin position="1"/>
        <end position="26"/>
    </location>
</feature>
<comment type="similarity">
    <text evidence="2">Belongs to the PpiC/parvulin rotamase family.</text>
</comment>
<evidence type="ECO:0000256" key="5">
    <source>
        <dbReference type="PROSITE-ProRule" id="PRU00278"/>
    </source>
</evidence>
<dbReference type="PROSITE" id="PS50198">
    <property type="entry name" value="PPIC_PPIASE_2"/>
    <property type="match status" value="1"/>
</dbReference>
<dbReference type="GO" id="GO:0003755">
    <property type="term" value="F:peptidyl-prolyl cis-trans isomerase activity"/>
    <property type="evidence" value="ECO:0007669"/>
    <property type="project" value="UniProtKB-KW"/>
</dbReference>
<dbReference type="PANTHER" id="PTHR47245:SF2">
    <property type="entry name" value="PEPTIDYL-PROLYL CIS-TRANS ISOMERASE HP_0175-RELATED"/>
    <property type="match status" value="1"/>
</dbReference>
<dbReference type="EMBL" id="JABVCQ010000003">
    <property type="protein sequence ID" value="MBB1124907.1"/>
    <property type="molecule type" value="Genomic_DNA"/>
</dbReference>
<evidence type="ECO:0000256" key="4">
    <source>
        <dbReference type="ARBA" id="ARBA00023110"/>
    </source>
</evidence>
<dbReference type="InterPro" id="IPR000297">
    <property type="entry name" value="PPIase_PpiC"/>
</dbReference>
<dbReference type="InterPro" id="IPR050245">
    <property type="entry name" value="PrsA_foldase"/>
</dbReference>
<protein>
    <recommendedName>
        <fullName evidence="3">peptidylprolyl isomerase</fullName>
        <ecNumber evidence="3">5.2.1.8</ecNumber>
    </recommendedName>
</protein>
<accession>A0A839HCI1</accession>
<dbReference type="InterPro" id="IPR023058">
    <property type="entry name" value="PPIase_PpiC_CS"/>
</dbReference>
<comment type="catalytic activity">
    <reaction evidence="1">
        <text>[protein]-peptidylproline (omega=180) = [protein]-peptidylproline (omega=0)</text>
        <dbReference type="Rhea" id="RHEA:16237"/>
        <dbReference type="Rhea" id="RHEA-COMP:10747"/>
        <dbReference type="Rhea" id="RHEA-COMP:10748"/>
        <dbReference type="ChEBI" id="CHEBI:83833"/>
        <dbReference type="ChEBI" id="CHEBI:83834"/>
        <dbReference type="EC" id="5.2.1.8"/>
    </reaction>
</comment>
<dbReference type="Pfam" id="PF13616">
    <property type="entry name" value="Rotamase_3"/>
    <property type="match status" value="1"/>
</dbReference>
<evidence type="ECO:0000256" key="3">
    <source>
        <dbReference type="ARBA" id="ARBA00013194"/>
    </source>
</evidence>
<sequence length="327" mass="36307">MIKPQHSLTTLALATVLTSATLPAFANEPAATALISGEGFQVTTDMVDAELRFRPKLQSQQIRLNDGALRELIDDFYRREAVVAESQRERVWENPADAYRLERARKEELLAIMLDRQRAKLLASLPDFTAKAQETFLANQANYQIPETVNVAHILLMAKTDEDKTKRRAEAEAILARVRKGEDFGQLAKQLSEDRGSAAAGGQLGYFPRGRMVPAFEQAAFALKAPGDLSEIITTQFGLHIIRLDGKQPAKTQTFDAVKDSIIAGLKQSYVRDKLRDWYQQMTDPSRIKADQAAIDGYIKRTVEAAKQEPQLTIPSGDKIAPGGNKK</sequence>
<comment type="caution">
    <text evidence="8">The sequence shown here is derived from an EMBL/GenBank/DDBJ whole genome shotgun (WGS) entry which is preliminary data.</text>
</comment>